<dbReference type="GeneID" id="7825067"/>
<name>Q237V4_TETTS</name>
<dbReference type="HOGENOM" id="CLU_404154_0_0_1"/>
<accession>Q237V4</accession>
<gene>
    <name evidence="1" type="ORF">TTHERM_01313370</name>
</gene>
<keyword evidence="2" id="KW-1185">Reference proteome</keyword>
<reference evidence="2" key="1">
    <citation type="journal article" date="2006" name="PLoS Biol.">
        <title>Macronuclear genome sequence of the ciliate Tetrahymena thermophila, a model eukaryote.</title>
        <authorList>
            <person name="Eisen J.A."/>
            <person name="Coyne R.S."/>
            <person name="Wu M."/>
            <person name="Wu D."/>
            <person name="Thiagarajan M."/>
            <person name="Wortman J.R."/>
            <person name="Badger J.H."/>
            <person name="Ren Q."/>
            <person name="Amedeo P."/>
            <person name="Jones K.M."/>
            <person name="Tallon L.J."/>
            <person name="Delcher A.L."/>
            <person name="Salzberg S.L."/>
            <person name="Silva J.C."/>
            <person name="Haas B.J."/>
            <person name="Majoros W.H."/>
            <person name="Farzad M."/>
            <person name="Carlton J.M."/>
            <person name="Smith R.K. Jr."/>
            <person name="Garg J."/>
            <person name="Pearlman R.E."/>
            <person name="Karrer K.M."/>
            <person name="Sun L."/>
            <person name="Manning G."/>
            <person name="Elde N.C."/>
            <person name="Turkewitz A.P."/>
            <person name="Asai D.J."/>
            <person name="Wilkes D.E."/>
            <person name="Wang Y."/>
            <person name="Cai H."/>
            <person name="Collins K."/>
            <person name="Stewart B.A."/>
            <person name="Lee S.R."/>
            <person name="Wilamowska K."/>
            <person name="Weinberg Z."/>
            <person name="Ruzzo W.L."/>
            <person name="Wloga D."/>
            <person name="Gaertig J."/>
            <person name="Frankel J."/>
            <person name="Tsao C.-C."/>
            <person name="Gorovsky M.A."/>
            <person name="Keeling P.J."/>
            <person name="Waller R.F."/>
            <person name="Patron N.J."/>
            <person name="Cherry J.M."/>
            <person name="Stover N.A."/>
            <person name="Krieger C.J."/>
            <person name="del Toro C."/>
            <person name="Ryder H.F."/>
            <person name="Williamson S.C."/>
            <person name="Barbeau R.A."/>
            <person name="Hamilton E.P."/>
            <person name="Orias E."/>
        </authorList>
    </citation>
    <scope>NUCLEOTIDE SEQUENCE [LARGE SCALE GENOMIC DNA]</scope>
    <source>
        <strain evidence="2">SB210</strain>
    </source>
</reference>
<evidence type="ECO:0008006" key="3">
    <source>
        <dbReference type="Google" id="ProtNLM"/>
    </source>
</evidence>
<sequence>MIQIGNAVIQDSTFLENQAYLSTGGAISLQNANLSLKNTTILNNKAIIGGGLIDEEESPLLISKVSQFDSLMYSDDVLAIIQQISVSLQWEQSNQQIQCIGQLETKQFVQSGGYQLNAQVIYKPKSQMNLQIVSNIFPQLVDSRGNIYQKQEQLIKNIVFNFDDCEIGQIVKQYSSSTICENCQEGKYSLNKQDIECQQCPESAVKCFKSTILLKNGYWRKNENTDIISYCNFNPLACQAESPESKIVQRRIKVLIKYLKGYNFYGQESFQQLFNTQSAQIRQSSISPQLQIQTPQQTDRFILQDTNEQNYKDNFKKVDTFKNMRDRWSYYSRSPKSNILTKYASNDQDMIDSQESKSPQSKYNFLESARSQYIMTSNYDQRLQTKEFNMLLDKSN</sequence>
<dbReference type="EMBL" id="GG662742">
    <property type="protein sequence ID" value="EAR92800.3"/>
    <property type="molecule type" value="Genomic_DNA"/>
</dbReference>
<organism evidence="1 2">
    <name type="scientific">Tetrahymena thermophila (strain SB210)</name>
    <dbReference type="NCBI Taxonomy" id="312017"/>
    <lineage>
        <taxon>Eukaryota</taxon>
        <taxon>Sar</taxon>
        <taxon>Alveolata</taxon>
        <taxon>Ciliophora</taxon>
        <taxon>Intramacronucleata</taxon>
        <taxon>Oligohymenophorea</taxon>
        <taxon>Hymenostomatida</taxon>
        <taxon>Tetrahymenina</taxon>
        <taxon>Tetrahymenidae</taxon>
        <taxon>Tetrahymena</taxon>
    </lineage>
</organism>
<evidence type="ECO:0000313" key="2">
    <source>
        <dbReference type="Proteomes" id="UP000009168"/>
    </source>
</evidence>
<dbReference type="Proteomes" id="UP000009168">
    <property type="component" value="Unassembled WGS sequence"/>
</dbReference>
<dbReference type="InParanoid" id="Q237V4"/>
<dbReference type="KEGG" id="tet:TTHERM_01313370"/>
<dbReference type="PANTHER" id="PTHR11319:SF35">
    <property type="entry name" value="OUTER MEMBRANE PROTEIN PMPC-RELATED"/>
    <property type="match status" value="1"/>
</dbReference>
<proteinExistence type="predicted"/>
<dbReference type="RefSeq" id="XP_001013045.3">
    <property type="nucleotide sequence ID" value="XM_001013045.3"/>
</dbReference>
<dbReference type="PANTHER" id="PTHR11319">
    <property type="entry name" value="G PROTEIN-COUPLED RECEPTOR-RELATED"/>
    <property type="match status" value="1"/>
</dbReference>
<evidence type="ECO:0000313" key="1">
    <source>
        <dbReference type="EMBL" id="EAR92800.3"/>
    </source>
</evidence>
<protein>
    <recommendedName>
        <fullName evidence="3">Transmembrane protein</fullName>
    </recommendedName>
</protein>
<dbReference type="AlphaFoldDB" id="Q237V4"/>